<reference evidence="2 3" key="1">
    <citation type="submission" date="2018-03" db="EMBL/GenBank/DDBJ databases">
        <title>Mesoflavibacter sp. HG37 and Mesoflavibacter sp. HG96 sp.nov., two marine bacteria isolated from seawater of Western Pacific Ocean.</title>
        <authorList>
            <person name="Cheng H."/>
            <person name="Wu Y.-H."/>
            <person name="Guo L.-L."/>
            <person name="Xu X.-W."/>
        </authorList>
    </citation>
    <scope>NUCLEOTIDE SEQUENCE [LARGE SCALE GENOMIC DNA]</scope>
    <source>
        <strain evidence="2 3">KCTC 32269</strain>
    </source>
</reference>
<keyword evidence="3" id="KW-1185">Reference proteome</keyword>
<dbReference type="AlphaFoldDB" id="A0A2T1NCY5"/>
<name>A0A2T1NCY5_9FLAO</name>
<protein>
    <submittedName>
        <fullName evidence="2">Uncharacterized protein</fullName>
    </submittedName>
</protein>
<dbReference type="EMBL" id="PXOQ01000007">
    <property type="protein sequence ID" value="PSG90310.1"/>
    <property type="molecule type" value="Genomic_DNA"/>
</dbReference>
<feature type="chain" id="PRO_5015765772" evidence="1">
    <location>
        <begin position="20"/>
        <end position="191"/>
    </location>
</feature>
<proteinExistence type="predicted"/>
<gene>
    <name evidence="2" type="ORF">C7H52_03250</name>
</gene>
<accession>A0A2T1NCY5</accession>
<evidence type="ECO:0000313" key="2">
    <source>
        <dbReference type="EMBL" id="PSG90310.1"/>
    </source>
</evidence>
<comment type="caution">
    <text evidence="2">The sequence shown here is derived from an EMBL/GenBank/DDBJ whole genome shotgun (WGS) entry which is preliminary data.</text>
</comment>
<feature type="signal peptide" evidence="1">
    <location>
        <begin position="1"/>
        <end position="19"/>
    </location>
</feature>
<dbReference type="RefSeq" id="WP_106462450.1">
    <property type="nucleotide sequence ID" value="NZ_PXOQ01000007.1"/>
</dbReference>
<sequence length="191" mass="21530">MKKLIFCSLCLLGSLGLNAQDGVFWGYTVKLEFETFQFKKSTDSIVSIKFYENTSSEPYLPSRGNCYSGVKTSGTNSFNYIISKSCSAIGGPNSFLKIKPPNLYLYFTITSKGFKKQPYTYVKVIPIYFSATEKNGAIWNLSQINLKDYLHIDALPKAIKVNNLENFEFISPSLLDVEVFSLIELNSNDEL</sequence>
<evidence type="ECO:0000313" key="3">
    <source>
        <dbReference type="Proteomes" id="UP000238426"/>
    </source>
</evidence>
<organism evidence="2 3">
    <name type="scientific">Aurantibacter aestuarii</name>
    <dbReference type="NCBI Taxonomy" id="1266046"/>
    <lineage>
        <taxon>Bacteria</taxon>
        <taxon>Pseudomonadati</taxon>
        <taxon>Bacteroidota</taxon>
        <taxon>Flavobacteriia</taxon>
        <taxon>Flavobacteriales</taxon>
        <taxon>Flavobacteriaceae</taxon>
        <taxon>Aurantibacter</taxon>
    </lineage>
</organism>
<dbReference type="OrthoDB" id="1937023at2"/>
<evidence type="ECO:0000256" key="1">
    <source>
        <dbReference type="SAM" id="SignalP"/>
    </source>
</evidence>
<dbReference type="Proteomes" id="UP000238426">
    <property type="component" value="Unassembled WGS sequence"/>
</dbReference>
<keyword evidence="1" id="KW-0732">Signal</keyword>